<evidence type="ECO:0000313" key="2">
    <source>
        <dbReference type="Proteomes" id="UP000295937"/>
    </source>
</evidence>
<dbReference type="OrthoDB" id="6522731at2"/>
<evidence type="ECO:0000313" key="1">
    <source>
        <dbReference type="EMBL" id="PPI88948.1"/>
    </source>
</evidence>
<dbReference type="PANTHER" id="PTHR35893">
    <property type="entry name" value="INNER MEMBRANE PROTEIN-RELATED"/>
    <property type="match status" value="1"/>
</dbReference>
<dbReference type="EMBL" id="PDKR01000001">
    <property type="protein sequence ID" value="PPI88948.1"/>
    <property type="molecule type" value="Genomic_DNA"/>
</dbReference>
<dbReference type="AlphaFoldDB" id="A0A2P5T2Z0"/>
<accession>A0A2P5T2Z0</accession>
<organism evidence="1 2">
    <name type="scientific">Candidatus Pantoea edessiphila</name>
    <dbReference type="NCBI Taxonomy" id="2044610"/>
    <lineage>
        <taxon>Bacteria</taxon>
        <taxon>Pseudomonadati</taxon>
        <taxon>Pseudomonadota</taxon>
        <taxon>Gammaproteobacteria</taxon>
        <taxon>Enterobacterales</taxon>
        <taxon>Erwiniaceae</taxon>
        <taxon>Pantoea</taxon>
    </lineage>
</organism>
<proteinExistence type="predicted"/>
<protein>
    <recommendedName>
        <fullName evidence="3">DUF883 domain-containing protein</fullName>
    </recommendedName>
</protein>
<dbReference type="RefSeq" id="WP_136132375.1">
    <property type="nucleotide sequence ID" value="NZ_PDKR01000001.1"/>
</dbReference>
<sequence length="104" mass="11981">MSNQIEKYNNININKNMKELTNSLKNLLKSYGSESKDNVVNARNHAEVIIKKTRNKIINNDNDFYTKNNLVNQIDNYLHEKPWHGVSMGATAGIILSMLLFSKR</sequence>
<reference evidence="1 2" key="1">
    <citation type="journal article" date="2018" name="Genome Biol. Evol.">
        <title>Cladogenesis and Genomic Streamlining in Extracellular Endosymbionts of Tropical Stink Bugs.</title>
        <authorList>
            <person name="Otero-Bravo A."/>
            <person name="Goffredi S."/>
            <person name="Sabree Z.L."/>
        </authorList>
    </citation>
    <scope>NUCLEOTIDE SEQUENCE [LARGE SCALE GENOMIC DNA]</scope>
    <source>
        <strain evidence="1 2">SoEO</strain>
    </source>
</reference>
<gene>
    <name evidence="1" type="ORF">CRV09_01450</name>
</gene>
<evidence type="ECO:0008006" key="3">
    <source>
        <dbReference type="Google" id="ProtNLM"/>
    </source>
</evidence>
<dbReference type="GO" id="GO:0043022">
    <property type="term" value="F:ribosome binding"/>
    <property type="evidence" value="ECO:0007669"/>
    <property type="project" value="InterPro"/>
</dbReference>
<name>A0A2P5T2Z0_9GAMM</name>
<dbReference type="PANTHER" id="PTHR35893:SF3">
    <property type="entry name" value="INNER MEMBRANE PROTEIN"/>
    <property type="match status" value="1"/>
</dbReference>
<dbReference type="InterPro" id="IPR010279">
    <property type="entry name" value="YqjD/ElaB"/>
</dbReference>
<comment type="caution">
    <text evidence="1">The sequence shown here is derived from an EMBL/GenBank/DDBJ whole genome shotgun (WGS) entry which is preliminary data.</text>
</comment>
<dbReference type="Proteomes" id="UP000295937">
    <property type="component" value="Unassembled WGS sequence"/>
</dbReference>